<dbReference type="AlphaFoldDB" id="A0A6P2DF85"/>
<evidence type="ECO:0000256" key="1">
    <source>
        <dbReference type="SAM" id="Phobius"/>
    </source>
</evidence>
<protein>
    <submittedName>
        <fullName evidence="2">Uncharacterized protein</fullName>
    </submittedName>
</protein>
<dbReference type="KEGG" id="gms:SOIL9_82170"/>
<dbReference type="Proteomes" id="UP000464178">
    <property type="component" value="Chromosome"/>
</dbReference>
<dbReference type="EMBL" id="LR593886">
    <property type="protein sequence ID" value="VTS00340.1"/>
    <property type="molecule type" value="Genomic_DNA"/>
</dbReference>
<evidence type="ECO:0000313" key="3">
    <source>
        <dbReference type="Proteomes" id="UP000464178"/>
    </source>
</evidence>
<name>A0A6P2DF85_9BACT</name>
<sequence>MKKPPTVFRRKKSAMSAPEYLLAMLVGYLITIVIETTVLLALLSRRHSVRVRVFAGVWLTTCTYPVVWLVIPQVFVDAERWVLLLVAETFAPVAECAIFWLAFIRPSALAPQAGCTDAAPLIGTRSAARDFAAITLANLCSFGLGEVLIECGLFERFVTGIERRFL</sequence>
<keyword evidence="1" id="KW-0472">Membrane</keyword>
<reference evidence="2 3" key="1">
    <citation type="submission" date="2019-05" db="EMBL/GenBank/DDBJ databases">
        <authorList>
            <consortium name="Science for Life Laboratories"/>
        </authorList>
    </citation>
    <scope>NUCLEOTIDE SEQUENCE [LARGE SCALE GENOMIC DNA]</scope>
    <source>
        <strain evidence="2">Soil9</strain>
    </source>
</reference>
<keyword evidence="1" id="KW-1133">Transmembrane helix</keyword>
<feature type="transmembrane region" description="Helical" evidence="1">
    <location>
        <begin position="81"/>
        <end position="103"/>
    </location>
</feature>
<evidence type="ECO:0000313" key="2">
    <source>
        <dbReference type="EMBL" id="VTS00340.1"/>
    </source>
</evidence>
<feature type="transmembrane region" description="Helical" evidence="1">
    <location>
        <begin position="55"/>
        <end position="75"/>
    </location>
</feature>
<gene>
    <name evidence="2" type="ORF">SOIL9_82170</name>
</gene>
<feature type="transmembrane region" description="Helical" evidence="1">
    <location>
        <begin position="20"/>
        <end position="43"/>
    </location>
</feature>
<accession>A0A6P2DF85</accession>
<keyword evidence="1" id="KW-0812">Transmembrane</keyword>
<organism evidence="2 3">
    <name type="scientific">Gemmata massiliana</name>
    <dbReference type="NCBI Taxonomy" id="1210884"/>
    <lineage>
        <taxon>Bacteria</taxon>
        <taxon>Pseudomonadati</taxon>
        <taxon>Planctomycetota</taxon>
        <taxon>Planctomycetia</taxon>
        <taxon>Gemmatales</taxon>
        <taxon>Gemmataceae</taxon>
        <taxon>Gemmata</taxon>
    </lineage>
</organism>
<proteinExistence type="predicted"/>
<keyword evidence="3" id="KW-1185">Reference proteome</keyword>